<dbReference type="GO" id="GO:0016787">
    <property type="term" value="F:hydrolase activity"/>
    <property type="evidence" value="ECO:0007669"/>
    <property type="project" value="InterPro"/>
</dbReference>
<dbReference type="MEROPS" id="M20.A02"/>
<dbReference type="Proteomes" id="UP000007752">
    <property type="component" value="Chromosome 7"/>
</dbReference>
<accession>B9FWF4</accession>
<dbReference type="Pfam" id="PF01546">
    <property type="entry name" value="Peptidase_M20"/>
    <property type="match status" value="1"/>
</dbReference>
<evidence type="ECO:0000256" key="1">
    <source>
        <dbReference type="ARBA" id="ARBA00003007"/>
    </source>
</evidence>
<gene>
    <name evidence="3" type="ORF">OsJ_23716</name>
</gene>
<protein>
    <recommendedName>
        <fullName evidence="2">Peptidase M20 dimerisation domain-containing protein</fullName>
    </recommendedName>
</protein>
<dbReference type="PANTHER" id="PTHR11014:SF149">
    <property type="entry name" value="IAA-AMINO ACID HYDROLASE ILR1-LIKE 8"/>
    <property type="match status" value="1"/>
</dbReference>
<dbReference type="Pfam" id="PF09741">
    <property type="entry name" value="DUF2045"/>
    <property type="match status" value="3"/>
</dbReference>
<dbReference type="SUPFAM" id="SSF55031">
    <property type="entry name" value="Bacterial exopeptidase dimerisation domain"/>
    <property type="match status" value="1"/>
</dbReference>
<dbReference type="InterPro" id="IPR002933">
    <property type="entry name" value="Peptidase_M20"/>
</dbReference>
<dbReference type="InterPro" id="IPR036264">
    <property type="entry name" value="Bact_exopeptidase_dim_dom"/>
</dbReference>
<dbReference type="NCBIfam" id="TIGR01891">
    <property type="entry name" value="amidohydrolases"/>
    <property type="match status" value="1"/>
</dbReference>
<dbReference type="Pfam" id="PF07687">
    <property type="entry name" value="M20_dimer"/>
    <property type="match status" value="1"/>
</dbReference>
<organism evidence="3">
    <name type="scientific">Oryza sativa subsp. japonica</name>
    <name type="common">Rice</name>
    <dbReference type="NCBI Taxonomy" id="39947"/>
    <lineage>
        <taxon>Eukaryota</taxon>
        <taxon>Viridiplantae</taxon>
        <taxon>Streptophyta</taxon>
        <taxon>Embryophyta</taxon>
        <taxon>Tracheophyta</taxon>
        <taxon>Spermatophyta</taxon>
        <taxon>Magnoliopsida</taxon>
        <taxon>Liliopsida</taxon>
        <taxon>Poales</taxon>
        <taxon>Poaceae</taxon>
        <taxon>BOP clade</taxon>
        <taxon>Oryzoideae</taxon>
        <taxon>Oryzeae</taxon>
        <taxon>Oryzinae</taxon>
        <taxon>Oryza</taxon>
        <taxon>Oryza sativa</taxon>
    </lineage>
</organism>
<feature type="domain" description="Peptidase M20 dimerisation" evidence="2">
    <location>
        <begin position="130"/>
        <end position="226"/>
    </location>
</feature>
<comment type="function">
    <text evidence="1">Hydrolyzes certain amino acid conjugates of the plant growth regulator indole-3-acetic acid (IAA).</text>
</comment>
<proteinExistence type="predicted"/>
<dbReference type="InterPro" id="IPR019141">
    <property type="entry name" value="DUF2045"/>
</dbReference>
<reference evidence="3" key="2">
    <citation type="submission" date="2008-12" db="EMBL/GenBank/DDBJ databases">
        <title>Improved gene annotation of the rice (Oryza sativa) genomes.</title>
        <authorList>
            <person name="Wang J."/>
            <person name="Li R."/>
            <person name="Fan W."/>
            <person name="Huang Q."/>
            <person name="Zhang J."/>
            <person name="Zhou Y."/>
            <person name="Hu Y."/>
            <person name="Zi S."/>
            <person name="Li J."/>
            <person name="Ni P."/>
            <person name="Zheng H."/>
            <person name="Zhang Y."/>
            <person name="Zhao M."/>
            <person name="Hao Q."/>
            <person name="McDermott J."/>
            <person name="Samudrala R."/>
            <person name="Kristiansen K."/>
            <person name="Wong G.K.-S."/>
        </authorList>
    </citation>
    <scope>NUCLEOTIDE SEQUENCE</scope>
</reference>
<dbReference type="AlphaFoldDB" id="B9FWF4"/>
<dbReference type="InterPro" id="IPR011650">
    <property type="entry name" value="Peptidase_M20_dimer"/>
</dbReference>
<reference evidence="3" key="1">
    <citation type="journal article" date="2005" name="PLoS Biol.">
        <title>The genomes of Oryza sativa: a history of duplications.</title>
        <authorList>
            <person name="Yu J."/>
            <person name="Wang J."/>
            <person name="Lin W."/>
            <person name="Li S."/>
            <person name="Li H."/>
            <person name="Zhou J."/>
            <person name="Ni P."/>
            <person name="Dong W."/>
            <person name="Hu S."/>
            <person name="Zeng C."/>
            <person name="Zhang J."/>
            <person name="Zhang Y."/>
            <person name="Li R."/>
            <person name="Xu Z."/>
            <person name="Li S."/>
            <person name="Li X."/>
            <person name="Zheng H."/>
            <person name="Cong L."/>
            <person name="Lin L."/>
            <person name="Yin J."/>
            <person name="Geng J."/>
            <person name="Li G."/>
            <person name="Shi J."/>
            <person name="Liu J."/>
            <person name="Lv H."/>
            <person name="Li J."/>
            <person name="Wang J."/>
            <person name="Deng Y."/>
            <person name="Ran L."/>
            <person name="Shi X."/>
            <person name="Wang X."/>
            <person name="Wu Q."/>
            <person name="Li C."/>
            <person name="Ren X."/>
            <person name="Wang J."/>
            <person name="Wang X."/>
            <person name="Li D."/>
            <person name="Liu D."/>
            <person name="Zhang X."/>
            <person name="Ji Z."/>
            <person name="Zhao W."/>
            <person name="Sun Y."/>
            <person name="Zhang Z."/>
            <person name="Bao J."/>
            <person name="Han Y."/>
            <person name="Dong L."/>
            <person name="Ji J."/>
            <person name="Chen P."/>
            <person name="Wu S."/>
            <person name="Liu J."/>
            <person name="Xiao Y."/>
            <person name="Bu D."/>
            <person name="Tan J."/>
            <person name="Yang L."/>
            <person name="Ye C."/>
            <person name="Zhang J."/>
            <person name="Xu J."/>
            <person name="Zhou Y."/>
            <person name="Yu Y."/>
            <person name="Zhang B."/>
            <person name="Zhuang S."/>
            <person name="Wei H."/>
            <person name="Liu B."/>
            <person name="Lei M."/>
            <person name="Yu H."/>
            <person name="Li Y."/>
            <person name="Xu H."/>
            <person name="Wei S."/>
            <person name="He X."/>
            <person name="Fang L."/>
            <person name="Zhang Z."/>
            <person name="Zhang Y."/>
            <person name="Huang X."/>
            <person name="Su Z."/>
            <person name="Tong W."/>
            <person name="Li J."/>
            <person name="Tong Z."/>
            <person name="Li S."/>
            <person name="Ye J."/>
            <person name="Wang L."/>
            <person name="Fang L."/>
            <person name="Lei T."/>
            <person name="Chen C."/>
            <person name="Chen H."/>
            <person name="Xu Z."/>
            <person name="Li H."/>
            <person name="Huang H."/>
            <person name="Zhang F."/>
            <person name="Xu H."/>
            <person name="Li N."/>
            <person name="Zhao C."/>
            <person name="Li S."/>
            <person name="Dong L."/>
            <person name="Huang Y."/>
            <person name="Li L."/>
            <person name="Xi Y."/>
            <person name="Qi Q."/>
            <person name="Li W."/>
            <person name="Zhang B."/>
            <person name="Hu W."/>
            <person name="Zhang Y."/>
            <person name="Tian X."/>
            <person name="Jiao Y."/>
            <person name="Liang X."/>
            <person name="Jin J."/>
            <person name="Gao L."/>
            <person name="Zheng W."/>
            <person name="Hao B."/>
            <person name="Liu S."/>
            <person name="Wang W."/>
            <person name="Yuan L."/>
            <person name="Cao M."/>
            <person name="McDermott J."/>
            <person name="Samudrala R."/>
            <person name="Wang J."/>
            <person name="Wong G.K."/>
            <person name="Yang H."/>
        </authorList>
    </citation>
    <scope>NUCLEOTIDE SEQUENCE [LARGE SCALE GENOMIC DNA]</scope>
</reference>
<dbReference type="Gene3D" id="3.40.630.10">
    <property type="entry name" value="Zn peptidases"/>
    <property type="match status" value="1"/>
</dbReference>
<sequence>MTRGNRRDVLCFGRIKGRIRKRYFGSKSNLELVDWEFKSQEKGKMHACGHDAHVTMLLGAAKLLQSRKDELKGTIKLVFQPAEEGHAGAYHVLESGLLDDVSVIFGLHVIPNLPVGVVASRPGPFMSAAARFAATFTGKGGHAGVPHDAVDPVVAVSSAVLSLQQLVSRETDPLEAAVVSITILKGGDAYNVIPESASLGGTFRSMTDEGLAYLMKRIREIIEAQAGVNRCAAAVDFLEEELRPYPATVNDDGMYGHAKAVAEAMLGRGPTVRDLRSRVEKSKPLSPVYKVTKTVYASPSRVNFHLDRRKAVETVPAYPNICFSVDDFDDTFDAVVLSDPEHCYCVILNAHDGAAFPEDTESKNASSNLLNTGSNQEKPPKIYFLRFTIEHSSQATLATKMFEKPTMVTKTVYASPSRVNFHLDRRKAVETVPAYPNICFSVDDFDDTFDAVRTLFSGYVSYQNVREAYNAGRSQFGSLLSLGHDQTKLDKLYMRGPEGRGEVEVAVSGIADQSHERSKKDPGDSFRVFVHRAASAASKLAKHAYEAASTNKRFDHELLPLKCCLMSVSLPWDYIAHDLLHKSQITEYWLLSNNIVHV</sequence>
<evidence type="ECO:0000313" key="3">
    <source>
        <dbReference type="EMBL" id="EEE66891.1"/>
    </source>
</evidence>
<dbReference type="PANTHER" id="PTHR11014">
    <property type="entry name" value="PEPTIDASE M20 FAMILY MEMBER"/>
    <property type="match status" value="1"/>
</dbReference>
<dbReference type="InterPro" id="IPR017439">
    <property type="entry name" value="Amidohydrolase"/>
</dbReference>
<name>B9FWF4_ORYSJ</name>
<dbReference type="SUPFAM" id="SSF53187">
    <property type="entry name" value="Zn-dependent exopeptidases"/>
    <property type="match status" value="1"/>
</dbReference>
<dbReference type="EMBL" id="CM000144">
    <property type="protein sequence ID" value="EEE66891.1"/>
    <property type="molecule type" value="Genomic_DNA"/>
</dbReference>
<evidence type="ECO:0000259" key="2">
    <source>
        <dbReference type="Pfam" id="PF07687"/>
    </source>
</evidence>